<feature type="compositionally biased region" description="Low complexity" evidence="1">
    <location>
        <begin position="258"/>
        <end position="269"/>
    </location>
</feature>
<feature type="region of interest" description="Disordered" evidence="1">
    <location>
        <begin position="233"/>
        <end position="296"/>
    </location>
</feature>
<reference evidence="2" key="1">
    <citation type="submission" date="2021-06" db="EMBL/GenBank/DDBJ databases">
        <authorList>
            <person name="Kallberg Y."/>
            <person name="Tangrot J."/>
            <person name="Rosling A."/>
        </authorList>
    </citation>
    <scope>NUCLEOTIDE SEQUENCE</scope>
    <source>
        <strain evidence="2">AZ414A</strain>
    </source>
</reference>
<evidence type="ECO:0000256" key="1">
    <source>
        <dbReference type="SAM" id="MobiDB-lite"/>
    </source>
</evidence>
<feature type="compositionally biased region" description="Basic and acidic residues" evidence="1">
    <location>
        <begin position="273"/>
        <end position="283"/>
    </location>
</feature>
<feature type="region of interest" description="Disordered" evidence="1">
    <location>
        <begin position="59"/>
        <end position="206"/>
    </location>
</feature>
<dbReference type="EMBL" id="CAJVPK010000003">
    <property type="protein sequence ID" value="CAG8432774.1"/>
    <property type="molecule type" value="Genomic_DNA"/>
</dbReference>
<sequence length="382" mass="43703">MSFSKIISNGHCKSGKDEPEVIVIEDDSSSDTEISNKPETNIGLNKYFTPWGPLPSLEKNSESSIKTLVPNKNGSNQTFAYQSKIKPNSTKENLININKPVHPPKSSTNDNKYNKFGLPPKPSFLDFSHKPESTNNLLLDNKSSIIDSSKQDPPPQLKLDDTKESSSKSNSQLPPKLLFEDTKKNDLKSNPQSSQSSTTKRFDNTKYFAKRDEMYEEFCKKTDEALDKAINSIFGDNKKSGNGSKQNLQSRPSDNSKKNVSSSISKQNSQLRLPDDSKKKDSQLRPSSKLLTEDNKNCDLKKDSQLLSFHDFMKNANSECADSKHREQDKQERIRLHREERSYRFNPYPMEMPTTMRRQINPYEIPDPFTSINEYYARFFRD</sequence>
<gene>
    <name evidence="2" type="ORF">DEBURN_LOCUS102</name>
</gene>
<dbReference type="Proteomes" id="UP000789706">
    <property type="component" value="Unassembled WGS sequence"/>
</dbReference>
<feature type="compositionally biased region" description="Polar residues" evidence="1">
    <location>
        <begin position="188"/>
        <end position="199"/>
    </location>
</feature>
<protein>
    <submittedName>
        <fullName evidence="2">507_t:CDS:1</fullName>
    </submittedName>
</protein>
<accession>A0A9N8V2C3</accession>
<feature type="compositionally biased region" description="Polar residues" evidence="1">
    <location>
        <begin position="62"/>
        <end position="96"/>
    </location>
</feature>
<proteinExistence type="predicted"/>
<feature type="compositionally biased region" description="Polar residues" evidence="1">
    <location>
        <begin position="240"/>
        <end position="252"/>
    </location>
</feature>
<feature type="compositionally biased region" description="Polar residues" evidence="1">
    <location>
        <begin position="133"/>
        <end position="148"/>
    </location>
</feature>
<evidence type="ECO:0000313" key="2">
    <source>
        <dbReference type="EMBL" id="CAG8432774.1"/>
    </source>
</evidence>
<name>A0A9N8V2C3_9GLOM</name>
<feature type="compositionally biased region" description="Basic and acidic residues" evidence="1">
    <location>
        <begin position="178"/>
        <end position="187"/>
    </location>
</feature>
<comment type="caution">
    <text evidence="2">The sequence shown here is derived from an EMBL/GenBank/DDBJ whole genome shotgun (WGS) entry which is preliminary data.</text>
</comment>
<keyword evidence="3" id="KW-1185">Reference proteome</keyword>
<dbReference type="AlphaFoldDB" id="A0A9N8V2C3"/>
<dbReference type="OrthoDB" id="10498790at2759"/>
<evidence type="ECO:0000313" key="3">
    <source>
        <dbReference type="Proteomes" id="UP000789706"/>
    </source>
</evidence>
<organism evidence="2 3">
    <name type="scientific">Diversispora eburnea</name>
    <dbReference type="NCBI Taxonomy" id="1213867"/>
    <lineage>
        <taxon>Eukaryota</taxon>
        <taxon>Fungi</taxon>
        <taxon>Fungi incertae sedis</taxon>
        <taxon>Mucoromycota</taxon>
        <taxon>Glomeromycotina</taxon>
        <taxon>Glomeromycetes</taxon>
        <taxon>Diversisporales</taxon>
        <taxon>Diversisporaceae</taxon>
        <taxon>Diversispora</taxon>
    </lineage>
</organism>
<feature type="region of interest" description="Disordered" evidence="1">
    <location>
        <begin position="1"/>
        <end position="20"/>
    </location>
</feature>